<dbReference type="AlphaFoldDB" id="A0A5N5T797"/>
<evidence type="ECO:0000256" key="8">
    <source>
        <dbReference type="ARBA" id="ARBA00022842"/>
    </source>
</evidence>
<dbReference type="CDD" id="cd04309">
    <property type="entry name" value="HAD_PSP_eu"/>
    <property type="match status" value="1"/>
</dbReference>
<evidence type="ECO:0000313" key="10">
    <source>
        <dbReference type="EMBL" id="KAB7502476.1"/>
    </source>
</evidence>
<keyword evidence="9" id="KW-0718">Serine biosynthesis</keyword>
<dbReference type="NCBIfam" id="TIGR01488">
    <property type="entry name" value="HAD-SF-IB"/>
    <property type="match status" value="1"/>
</dbReference>
<evidence type="ECO:0000256" key="9">
    <source>
        <dbReference type="ARBA" id="ARBA00023299"/>
    </source>
</evidence>
<dbReference type="PANTHER" id="PTHR43344">
    <property type="entry name" value="PHOSPHOSERINE PHOSPHATASE"/>
    <property type="match status" value="1"/>
</dbReference>
<dbReference type="SUPFAM" id="SSF56784">
    <property type="entry name" value="HAD-like"/>
    <property type="match status" value="1"/>
</dbReference>
<dbReference type="GO" id="GO:0036424">
    <property type="term" value="F:L-phosphoserine phosphatase activity"/>
    <property type="evidence" value="ECO:0007669"/>
    <property type="project" value="TreeGrafter"/>
</dbReference>
<feature type="non-terminal residue" evidence="10">
    <location>
        <position position="192"/>
    </location>
</feature>
<accession>A0A5N5T797</accession>
<sequence length="192" mass="21518">MKGGVEFREALRARLNLIRPSLDTVRSFIRETPPKLSKNIETLIKQLHRRNVDVYLVSGGFRSLIAPIAKSLQIPLENIYANRLKFYFDGSYAGFDESQPTSRSGGKAEVIRIMKERNGYTSVVMIGDGATDMEACPPAEAFIGYGGNVVRESVKMEATWYIEDFASLTNELAIYVVKVMSAKVSFQMINIH</sequence>
<dbReference type="EC" id="3.1.3.3" evidence="3"/>
<dbReference type="PANTHER" id="PTHR43344:SF2">
    <property type="entry name" value="PHOSPHOSERINE PHOSPHATASE"/>
    <property type="match status" value="1"/>
</dbReference>
<comment type="caution">
    <text evidence="10">The sequence shown here is derived from an EMBL/GenBank/DDBJ whole genome shotgun (WGS) entry which is preliminary data.</text>
</comment>
<dbReference type="GO" id="GO:0000287">
    <property type="term" value="F:magnesium ion binding"/>
    <property type="evidence" value="ECO:0007669"/>
    <property type="project" value="TreeGrafter"/>
</dbReference>
<dbReference type="Proteomes" id="UP000326759">
    <property type="component" value="Unassembled WGS sequence"/>
</dbReference>
<comment type="cofactor">
    <cofactor evidence="1">
        <name>Mg(2+)</name>
        <dbReference type="ChEBI" id="CHEBI:18420"/>
    </cofactor>
</comment>
<evidence type="ECO:0000256" key="3">
    <source>
        <dbReference type="ARBA" id="ARBA00012640"/>
    </source>
</evidence>
<dbReference type="Pfam" id="PF00702">
    <property type="entry name" value="Hydrolase"/>
    <property type="match status" value="1"/>
</dbReference>
<name>A0A5N5T797_9CRUS</name>
<dbReference type="EMBL" id="SEYY01007429">
    <property type="protein sequence ID" value="KAB7502476.1"/>
    <property type="molecule type" value="Genomic_DNA"/>
</dbReference>
<dbReference type="InterPro" id="IPR036412">
    <property type="entry name" value="HAD-like_sf"/>
</dbReference>
<evidence type="ECO:0000256" key="2">
    <source>
        <dbReference type="ARBA" id="ARBA00005135"/>
    </source>
</evidence>
<dbReference type="FunFam" id="3.40.50.1000:FF:000077">
    <property type="entry name" value="Phosphoserine phosphatase, chloroplastic"/>
    <property type="match status" value="1"/>
</dbReference>
<proteinExistence type="predicted"/>
<reference evidence="10 11" key="1">
    <citation type="journal article" date="2019" name="PLoS Biol.">
        <title>Sex chromosomes control vertical transmission of feminizing Wolbachia symbionts in an isopod.</title>
        <authorList>
            <person name="Becking T."/>
            <person name="Chebbi M.A."/>
            <person name="Giraud I."/>
            <person name="Moumen B."/>
            <person name="Laverre T."/>
            <person name="Caubet Y."/>
            <person name="Peccoud J."/>
            <person name="Gilbert C."/>
            <person name="Cordaux R."/>
        </authorList>
    </citation>
    <scope>NUCLEOTIDE SEQUENCE [LARGE SCALE GENOMIC DNA]</scope>
    <source>
        <strain evidence="10">ANa2</strain>
        <tissue evidence="10">Whole body excluding digestive tract and cuticle</tissue>
    </source>
</reference>
<keyword evidence="8" id="KW-0460">Magnesium</keyword>
<evidence type="ECO:0000256" key="7">
    <source>
        <dbReference type="ARBA" id="ARBA00022801"/>
    </source>
</evidence>
<evidence type="ECO:0000256" key="6">
    <source>
        <dbReference type="ARBA" id="ARBA00022723"/>
    </source>
</evidence>
<keyword evidence="5" id="KW-0028">Amino-acid biosynthesis</keyword>
<organism evidence="10 11">
    <name type="scientific">Armadillidium nasatum</name>
    <dbReference type="NCBI Taxonomy" id="96803"/>
    <lineage>
        <taxon>Eukaryota</taxon>
        <taxon>Metazoa</taxon>
        <taxon>Ecdysozoa</taxon>
        <taxon>Arthropoda</taxon>
        <taxon>Crustacea</taxon>
        <taxon>Multicrustacea</taxon>
        <taxon>Malacostraca</taxon>
        <taxon>Eumalacostraca</taxon>
        <taxon>Peracarida</taxon>
        <taxon>Isopoda</taxon>
        <taxon>Oniscidea</taxon>
        <taxon>Crinocheta</taxon>
        <taxon>Armadillidiidae</taxon>
        <taxon>Armadillidium</taxon>
    </lineage>
</organism>
<dbReference type="Gene3D" id="3.40.50.1000">
    <property type="entry name" value="HAD superfamily/HAD-like"/>
    <property type="match status" value="1"/>
</dbReference>
<evidence type="ECO:0000256" key="4">
    <source>
        <dbReference type="ARBA" id="ARBA00015196"/>
    </source>
</evidence>
<dbReference type="InterPro" id="IPR050582">
    <property type="entry name" value="HAD-like_SerB"/>
</dbReference>
<keyword evidence="11" id="KW-1185">Reference proteome</keyword>
<evidence type="ECO:0000313" key="11">
    <source>
        <dbReference type="Proteomes" id="UP000326759"/>
    </source>
</evidence>
<comment type="pathway">
    <text evidence="2">Amino-acid biosynthesis; L-serine biosynthesis; L-serine from 3-phospho-D-glycerate: step 3/3.</text>
</comment>
<dbReference type="GO" id="GO:0005737">
    <property type="term" value="C:cytoplasm"/>
    <property type="evidence" value="ECO:0007669"/>
    <property type="project" value="TreeGrafter"/>
</dbReference>
<dbReference type="GO" id="GO:0006564">
    <property type="term" value="P:L-serine biosynthetic process"/>
    <property type="evidence" value="ECO:0007669"/>
    <property type="project" value="UniProtKB-KW"/>
</dbReference>
<dbReference type="InterPro" id="IPR023214">
    <property type="entry name" value="HAD_sf"/>
</dbReference>
<evidence type="ECO:0000256" key="1">
    <source>
        <dbReference type="ARBA" id="ARBA00001946"/>
    </source>
</evidence>
<evidence type="ECO:0000256" key="5">
    <source>
        <dbReference type="ARBA" id="ARBA00022605"/>
    </source>
</evidence>
<keyword evidence="7" id="KW-0378">Hydrolase</keyword>
<dbReference type="OrthoDB" id="27226at2759"/>
<protein>
    <recommendedName>
        <fullName evidence="4">Phosphoserine phosphatase</fullName>
        <ecNumber evidence="3">3.1.3.3</ecNumber>
    </recommendedName>
</protein>
<gene>
    <name evidence="10" type="primary">Psph</name>
    <name evidence="10" type="ORF">Anas_09221</name>
</gene>
<keyword evidence="6" id="KW-0479">Metal-binding</keyword>